<evidence type="ECO:0000256" key="3">
    <source>
        <dbReference type="ARBA" id="ARBA00022679"/>
    </source>
</evidence>
<evidence type="ECO:0000256" key="4">
    <source>
        <dbReference type="ARBA" id="ARBA00022691"/>
    </source>
</evidence>
<feature type="compositionally biased region" description="Basic and acidic residues" evidence="5">
    <location>
        <begin position="234"/>
        <end position="245"/>
    </location>
</feature>
<organism evidence="6">
    <name type="scientific">marine sediment metagenome</name>
    <dbReference type="NCBI Taxonomy" id="412755"/>
    <lineage>
        <taxon>unclassified sequences</taxon>
        <taxon>metagenomes</taxon>
        <taxon>ecological metagenomes</taxon>
    </lineage>
</organism>
<dbReference type="InterPro" id="IPR023397">
    <property type="entry name" value="SAM-dep_MeTrfase_MraW_recog"/>
</dbReference>
<dbReference type="EMBL" id="BARU01038406">
    <property type="protein sequence ID" value="GAH84339.1"/>
    <property type="molecule type" value="Genomic_DNA"/>
</dbReference>
<evidence type="ECO:0000313" key="6">
    <source>
        <dbReference type="EMBL" id="GAH84339.1"/>
    </source>
</evidence>
<dbReference type="InterPro" id="IPR029063">
    <property type="entry name" value="SAM-dependent_MTases_sf"/>
</dbReference>
<feature type="non-terminal residue" evidence="6">
    <location>
        <position position="245"/>
    </location>
</feature>
<keyword evidence="4" id="KW-0949">S-adenosyl-L-methionine</keyword>
<evidence type="ECO:0008006" key="7">
    <source>
        <dbReference type="Google" id="ProtNLM"/>
    </source>
</evidence>
<proteinExistence type="inferred from homology"/>
<dbReference type="SUPFAM" id="SSF53335">
    <property type="entry name" value="S-adenosyl-L-methionine-dependent methyltransferases"/>
    <property type="match status" value="1"/>
</dbReference>
<keyword evidence="2" id="KW-0489">Methyltransferase</keyword>
<keyword evidence="3" id="KW-0808">Transferase</keyword>
<feature type="compositionally biased region" description="Basic and acidic residues" evidence="5">
    <location>
        <begin position="194"/>
        <end position="203"/>
    </location>
</feature>
<dbReference type="NCBIfam" id="TIGR00006">
    <property type="entry name" value="16S rRNA (cytosine(1402)-N(4))-methyltransferase RsmH"/>
    <property type="match status" value="1"/>
</dbReference>
<dbReference type="HAMAP" id="MF_01007">
    <property type="entry name" value="16SrRNA_methyltr_H"/>
    <property type="match status" value="1"/>
</dbReference>
<dbReference type="PANTHER" id="PTHR11265:SF0">
    <property type="entry name" value="12S RRNA N4-METHYLCYTIDINE METHYLTRANSFERASE"/>
    <property type="match status" value="1"/>
</dbReference>
<evidence type="ECO:0000256" key="1">
    <source>
        <dbReference type="ARBA" id="ARBA00010396"/>
    </source>
</evidence>
<dbReference type="AlphaFoldDB" id="X1K233"/>
<dbReference type="GO" id="GO:0005737">
    <property type="term" value="C:cytoplasm"/>
    <property type="evidence" value="ECO:0007669"/>
    <property type="project" value="TreeGrafter"/>
</dbReference>
<evidence type="ECO:0000256" key="5">
    <source>
        <dbReference type="SAM" id="MobiDB-lite"/>
    </source>
</evidence>
<dbReference type="InterPro" id="IPR002903">
    <property type="entry name" value="RsmH"/>
</dbReference>
<sequence length="245" mass="27015">LMAVLGRFSEMEALAASEGFTSVDGVTLDLGVSSMQLDKGERGFSFAKDGPLDMRMGEEGPTASDIVNALPEKELAWIIAVLGEERRARAIARAIVARRGEQPIARTGELADIVAKVIGRTRDETKHPATRTFQAIRLYLNEELDELAKGLAAAERLLKAGGRLVVVTFHSLEDRIAKRFFASRSAPGPRASRHLPEASDRELPPSFRLLNRRPLEPSQEEVRRNPRARSARLRAGERTEGRIQA</sequence>
<reference evidence="6" key="1">
    <citation type="journal article" date="2014" name="Front. Microbiol.">
        <title>High frequency of phylogenetically diverse reductive dehalogenase-homologous genes in deep subseafloor sedimentary metagenomes.</title>
        <authorList>
            <person name="Kawai M."/>
            <person name="Futagami T."/>
            <person name="Toyoda A."/>
            <person name="Takaki Y."/>
            <person name="Nishi S."/>
            <person name="Hori S."/>
            <person name="Arai W."/>
            <person name="Tsubouchi T."/>
            <person name="Morono Y."/>
            <person name="Uchiyama I."/>
            <person name="Ito T."/>
            <person name="Fujiyama A."/>
            <person name="Inagaki F."/>
            <person name="Takami H."/>
        </authorList>
    </citation>
    <scope>NUCLEOTIDE SEQUENCE</scope>
    <source>
        <strain evidence="6">Expedition CK06-06</strain>
    </source>
</reference>
<comment type="caution">
    <text evidence="6">The sequence shown here is derived from an EMBL/GenBank/DDBJ whole genome shotgun (WGS) entry which is preliminary data.</text>
</comment>
<dbReference type="SUPFAM" id="SSF81799">
    <property type="entry name" value="Putative methyltransferase TM0872, insert domain"/>
    <property type="match status" value="1"/>
</dbReference>
<feature type="non-terminal residue" evidence="6">
    <location>
        <position position="1"/>
    </location>
</feature>
<evidence type="ECO:0000256" key="2">
    <source>
        <dbReference type="ARBA" id="ARBA00022603"/>
    </source>
</evidence>
<comment type="similarity">
    <text evidence="1">Belongs to the methyltransferase superfamily. RsmH family.</text>
</comment>
<name>X1K233_9ZZZZ</name>
<dbReference type="Gene3D" id="3.40.50.150">
    <property type="entry name" value="Vaccinia Virus protein VP39"/>
    <property type="match status" value="2"/>
</dbReference>
<dbReference type="GO" id="GO:0070475">
    <property type="term" value="P:rRNA base methylation"/>
    <property type="evidence" value="ECO:0007669"/>
    <property type="project" value="TreeGrafter"/>
</dbReference>
<accession>X1K233</accession>
<feature type="region of interest" description="Disordered" evidence="5">
    <location>
        <begin position="185"/>
        <end position="245"/>
    </location>
</feature>
<dbReference type="GO" id="GO:0071424">
    <property type="term" value="F:rRNA (cytosine-N4-)-methyltransferase activity"/>
    <property type="evidence" value="ECO:0007669"/>
    <property type="project" value="TreeGrafter"/>
</dbReference>
<gene>
    <name evidence="6" type="ORF">S03H2_59711</name>
</gene>
<dbReference type="PANTHER" id="PTHR11265">
    <property type="entry name" value="S-ADENOSYL-METHYLTRANSFERASE MRAW"/>
    <property type="match status" value="1"/>
</dbReference>
<protein>
    <recommendedName>
        <fullName evidence="7">16S rRNA (Cytosine(1402)-N(4))-methyltransferase</fullName>
    </recommendedName>
</protein>
<dbReference type="Pfam" id="PF01795">
    <property type="entry name" value="Methyltransf_5"/>
    <property type="match status" value="1"/>
</dbReference>